<organism evidence="2 3">
    <name type="scientific">Neonectria magnoliae</name>
    <dbReference type="NCBI Taxonomy" id="2732573"/>
    <lineage>
        <taxon>Eukaryota</taxon>
        <taxon>Fungi</taxon>
        <taxon>Dikarya</taxon>
        <taxon>Ascomycota</taxon>
        <taxon>Pezizomycotina</taxon>
        <taxon>Sordariomycetes</taxon>
        <taxon>Hypocreomycetidae</taxon>
        <taxon>Hypocreales</taxon>
        <taxon>Nectriaceae</taxon>
        <taxon>Neonectria</taxon>
    </lineage>
</organism>
<dbReference type="Proteomes" id="UP001498421">
    <property type="component" value="Unassembled WGS sequence"/>
</dbReference>
<evidence type="ECO:0000259" key="1">
    <source>
        <dbReference type="Pfam" id="PF06985"/>
    </source>
</evidence>
<gene>
    <name evidence="2" type="ORF">QQZ08_003649</name>
</gene>
<dbReference type="Pfam" id="PF06985">
    <property type="entry name" value="HET"/>
    <property type="match status" value="1"/>
</dbReference>
<dbReference type="PANTHER" id="PTHR10622">
    <property type="entry name" value="HET DOMAIN-CONTAINING PROTEIN"/>
    <property type="match status" value="1"/>
</dbReference>
<dbReference type="PANTHER" id="PTHR10622:SF10">
    <property type="entry name" value="HET DOMAIN-CONTAINING PROTEIN"/>
    <property type="match status" value="1"/>
</dbReference>
<name>A0ABR1I890_9HYPO</name>
<keyword evidence="3" id="KW-1185">Reference proteome</keyword>
<evidence type="ECO:0000313" key="3">
    <source>
        <dbReference type="Proteomes" id="UP001498421"/>
    </source>
</evidence>
<proteinExistence type="predicted"/>
<protein>
    <recommendedName>
        <fullName evidence="1">Heterokaryon incompatibility domain-containing protein</fullName>
    </recommendedName>
</protein>
<feature type="domain" description="Heterokaryon incompatibility" evidence="1">
    <location>
        <begin position="21"/>
        <end position="108"/>
    </location>
</feature>
<dbReference type="InterPro" id="IPR010730">
    <property type="entry name" value="HET"/>
</dbReference>
<reference evidence="2 3" key="1">
    <citation type="journal article" date="2025" name="Microbiol. Resour. Announc.">
        <title>Draft genome sequences for Neonectria magnoliae and Neonectria punicea, canker pathogens of Liriodendron tulipifera and Acer saccharum in West Virginia.</title>
        <authorList>
            <person name="Petronek H.M."/>
            <person name="Kasson M.T."/>
            <person name="Metheny A.M."/>
            <person name="Stauder C.M."/>
            <person name="Lovett B."/>
            <person name="Lynch S.C."/>
            <person name="Garnas J.R."/>
            <person name="Kasson L.R."/>
            <person name="Stajich J.E."/>
        </authorList>
    </citation>
    <scope>NUCLEOTIDE SEQUENCE [LARGE SCALE GENOMIC DNA]</scope>
    <source>
        <strain evidence="2 3">NRRL 64651</strain>
    </source>
</reference>
<dbReference type="EMBL" id="JAZAVK010000025">
    <property type="protein sequence ID" value="KAK7429804.1"/>
    <property type="molecule type" value="Genomic_DNA"/>
</dbReference>
<evidence type="ECO:0000313" key="2">
    <source>
        <dbReference type="EMBL" id="KAK7429804.1"/>
    </source>
</evidence>
<sequence length="581" mass="66420">MRLLDTKTLKLKTFVSDVPEYAILSHTWEQEEVTYQDLNPGVYAQHMKGYAKLQNSALLASDHGYQYIWIDTCCIDKSSSAELSEAINSMFKWYKESAVCYAFLSDVKIHDSRPAHRTDISKSKWFTRGWTLQELIAPKLLLFYSGSWKFIGSRDEFEDELETMTRIPKTILRGGSLNTAPAASKMSWAAQRVTTRPEDIAYCLLGIFDVNMPLLYGEGREKALVRLQEEFLKFSDDETIFAWETDSAEASRKPYWGLFATSPAFFRSGSSIHRPTFKTRLAHHPTSITNRGVHIEFPLIPIPGDKSGTIHLALLQCQQFDMLAIVIQRISGVEQEYTRIAPNLLVRVTLNFFYIPLTMISKDFHKENLLQGNIPDTVPDVIGLRATDTNATRLFLKPAPTHFEQIGRFYLKPVLKIDKHIQRQITVSVTRTILGWLEWGVPDGDGVYYMIDLDLLDPEEIDQLKPETLNNRKELASLELELCSPPGQGHKGWKKSVGLAIGLEPLPENPFMTPPAFIRPWYRLFRVNEETSSQSDAEDNLGNRQSWKLPSRCRLKLNITIGTHFEQLIYNIQLEIVPRDA</sequence>
<comment type="caution">
    <text evidence="2">The sequence shown here is derived from an EMBL/GenBank/DDBJ whole genome shotgun (WGS) entry which is preliminary data.</text>
</comment>
<accession>A0ABR1I890</accession>